<name>A5BZ33_VITVI</name>
<evidence type="ECO:0000313" key="1">
    <source>
        <dbReference type="EMBL" id="CAN64029.1"/>
    </source>
</evidence>
<reference evidence="1" key="1">
    <citation type="journal article" date="2007" name="PLoS ONE">
        <title>The first genome sequence of an elite grapevine cultivar (Pinot noir Vitis vinifera L.): coping with a highly heterozygous genome.</title>
        <authorList>
            <person name="Velasco R."/>
            <person name="Zharkikh A."/>
            <person name="Troggio M."/>
            <person name="Cartwright D.A."/>
            <person name="Cestaro A."/>
            <person name="Pruss D."/>
            <person name="Pindo M."/>
            <person name="FitzGerald L.M."/>
            <person name="Vezzulli S."/>
            <person name="Reid J."/>
            <person name="Malacarne G."/>
            <person name="Iliev D."/>
            <person name="Coppola G."/>
            <person name="Wardell B."/>
            <person name="Micheletti D."/>
            <person name="Macalma T."/>
            <person name="Facci M."/>
            <person name="Mitchell J.T."/>
            <person name="Perazzolli M."/>
            <person name="Eldredge G."/>
            <person name="Gatto P."/>
            <person name="Oyzerski R."/>
            <person name="Moretto M."/>
            <person name="Gutin N."/>
            <person name="Stefanini M."/>
            <person name="Chen Y."/>
            <person name="Segala C."/>
            <person name="Davenport C."/>
            <person name="Dematte L."/>
            <person name="Mraz A."/>
            <person name="Battilana J."/>
            <person name="Stormo K."/>
            <person name="Costa F."/>
            <person name="Tao Q."/>
            <person name="Si-Ammour A."/>
            <person name="Harkins T."/>
            <person name="Lackey A."/>
            <person name="Perbost C."/>
            <person name="Taillon B."/>
            <person name="Stella A."/>
            <person name="Solovyev V."/>
            <person name="Fawcett J.A."/>
            <person name="Sterck L."/>
            <person name="Vandepoele K."/>
            <person name="Grando S.M."/>
            <person name="Toppo S."/>
            <person name="Moser C."/>
            <person name="Lanchbury J."/>
            <person name="Bogden R."/>
            <person name="Skolnick M."/>
            <person name="Sgaramella V."/>
            <person name="Bhatnagar S.K."/>
            <person name="Fontana P."/>
            <person name="Gutin A."/>
            <person name="Van de Peer Y."/>
            <person name="Salamini F."/>
            <person name="Viola R."/>
        </authorList>
    </citation>
    <scope>NUCLEOTIDE SEQUENCE</scope>
</reference>
<proteinExistence type="predicted"/>
<sequence length="129" mass="14926">MSGEEGFEEWDADFLDQLIQVEELALSSTAAPCYASSSQYPHTHSPPHLEFSHSRYENTDTITHSPPPHLSQRLITDAQHGDARDLQVNRLKFYGWSVQSPRYWRKVKNEVEILYLLNFIVSNYQSELS</sequence>
<protein>
    <submittedName>
        <fullName evidence="1">Uncharacterized protein</fullName>
    </submittedName>
</protein>
<dbReference type="AlphaFoldDB" id="A5BZ33"/>
<accession>A5BZ33</accession>
<gene>
    <name evidence="1" type="ORF">VITISV_037887</name>
</gene>
<organism evidence="1">
    <name type="scientific">Vitis vinifera</name>
    <name type="common">Grape</name>
    <dbReference type="NCBI Taxonomy" id="29760"/>
    <lineage>
        <taxon>Eukaryota</taxon>
        <taxon>Viridiplantae</taxon>
        <taxon>Streptophyta</taxon>
        <taxon>Embryophyta</taxon>
        <taxon>Tracheophyta</taxon>
        <taxon>Spermatophyta</taxon>
        <taxon>Magnoliopsida</taxon>
        <taxon>eudicotyledons</taxon>
        <taxon>Gunneridae</taxon>
        <taxon>Pentapetalae</taxon>
        <taxon>rosids</taxon>
        <taxon>Vitales</taxon>
        <taxon>Vitaceae</taxon>
        <taxon>Viteae</taxon>
        <taxon>Vitis</taxon>
    </lineage>
</organism>
<dbReference type="OrthoDB" id="645074at2759"/>
<dbReference type="EMBL" id="AM476427">
    <property type="protein sequence ID" value="CAN64029.1"/>
    <property type="molecule type" value="Genomic_DNA"/>
</dbReference>